<dbReference type="PROSITE" id="PS01358">
    <property type="entry name" value="ZF_RANBP2_1"/>
    <property type="match status" value="1"/>
</dbReference>
<feature type="domain" description="RanBP2-type" evidence="8">
    <location>
        <begin position="490"/>
        <end position="518"/>
    </location>
</feature>
<dbReference type="PANTHER" id="PTHR12710">
    <property type="entry name" value="NUCLEAR PROTEIN LOCALIZATION 4"/>
    <property type="match status" value="1"/>
</dbReference>
<organism evidence="9 10">
    <name type="scientific">Linderina pennispora</name>
    <dbReference type="NCBI Taxonomy" id="61395"/>
    <lineage>
        <taxon>Eukaryota</taxon>
        <taxon>Fungi</taxon>
        <taxon>Fungi incertae sedis</taxon>
        <taxon>Zoopagomycota</taxon>
        <taxon>Kickxellomycotina</taxon>
        <taxon>Kickxellomycetes</taxon>
        <taxon>Kickxellales</taxon>
        <taxon>Kickxellaceae</taxon>
        <taxon>Linderina</taxon>
    </lineage>
</organism>
<evidence type="ECO:0000256" key="2">
    <source>
        <dbReference type="ARBA" id="ARBA00004556"/>
    </source>
</evidence>
<dbReference type="InterPro" id="IPR001876">
    <property type="entry name" value="Znf_RanBP2"/>
</dbReference>
<dbReference type="GO" id="GO:0048471">
    <property type="term" value="C:perinuclear region of cytoplasm"/>
    <property type="evidence" value="ECO:0007669"/>
    <property type="project" value="UniProtKB-SubCell"/>
</dbReference>
<dbReference type="GO" id="GO:0006511">
    <property type="term" value="P:ubiquitin-dependent protein catabolic process"/>
    <property type="evidence" value="ECO:0007669"/>
    <property type="project" value="InterPro"/>
</dbReference>
<dbReference type="SUPFAM" id="SSF90209">
    <property type="entry name" value="Ran binding protein zinc finger-like"/>
    <property type="match status" value="1"/>
</dbReference>
<comment type="caution">
    <text evidence="9">The sequence shown here is derived from an EMBL/GenBank/DDBJ whole genome shotgun (WGS) entry which is preliminary data.</text>
</comment>
<evidence type="ECO:0000256" key="6">
    <source>
        <dbReference type="ARBA" id="ARBA00022833"/>
    </source>
</evidence>
<dbReference type="Proteomes" id="UP000193922">
    <property type="component" value="Unassembled WGS sequence"/>
</dbReference>
<evidence type="ECO:0000256" key="3">
    <source>
        <dbReference type="ARBA" id="ARBA00019709"/>
    </source>
</evidence>
<evidence type="ECO:0000256" key="7">
    <source>
        <dbReference type="PROSITE-ProRule" id="PRU00322"/>
    </source>
</evidence>
<dbReference type="InterPro" id="IPR036443">
    <property type="entry name" value="Znf_RanBP2_sf"/>
</dbReference>
<evidence type="ECO:0000313" key="10">
    <source>
        <dbReference type="Proteomes" id="UP000193922"/>
    </source>
</evidence>
<dbReference type="InterPro" id="IPR007717">
    <property type="entry name" value="NPL4_C"/>
</dbReference>
<evidence type="ECO:0000256" key="1">
    <source>
        <dbReference type="ARBA" id="ARBA00004335"/>
    </source>
</evidence>
<dbReference type="AlphaFoldDB" id="A0A1Y1W382"/>
<keyword evidence="4" id="KW-0479">Metal-binding</keyword>
<evidence type="ECO:0000256" key="4">
    <source>
        <dbReference type="ARBA" id="ARBA00022723"/>
    </source>
</evidence>
<gene>
    <name evidence="9" type="ORF">DL89DRAFT_269397</name>
</gene>
<evidence type="ECO:0000313" key="9">
    <source>
        <dbReference type="EMBL" id="ORX67614.1"/>
    </source>
</evidence>
<proteinExistence type="predicted"/>
<dbReference type="InterPro" id="IPR016563">
    <property type="entry name" value="Npl4"/>
</dbReference>
<evidence type="ECO:0000256" key="5">
    <source>
        <dbReference type="ARBA" id="ARBA00022771"/>
    </source>
</evidence>
<dbReference type="STRING" id="61395.A0A1Y1W382"/>
<dbReference type="GO" id="GO:0008270">
    <property type="term" value="F:zinc ion binding"/>
    <property type="evidence" value="ECO:0007669"/>
    <property type="project" value="UniProtKB-KW"/>
</dbReference>
<reference evidence="9 10" key="1">
    <citation type="submission" date="2016-07" db="EMBL/GenBank/DDBJ databases">
        <title>Pervasive Adenine N6-methylation of Active Genes in Fungi.</title>
        <authorList>
            <consortium name="DOE Joint Genome Institute"/>
            <person name="Mondo S.J."/>
            <person name="Dannebaum R.O."/>
            <person name="Kuo R.C."/>
            <person name="Labutti K."/>
            <person name="Haridas S."/>
            <person name="Kuo A."/>
            <person name="Salamov A."/>
            <person name="Ahrendt S.R."/>
            <person name="Lipzen A."/>
            <person name="Sullivan W."/>
            <person name="Andreopoulos W.B."/>
            <person name="Clum A."/>
            <person name="Lindquist E."/>
            <person name="Daum C."/>
            <person name="Ramamoorthy G.K."/>
            <person name="Gryganskyi A."/>
            <person name="Culley D."/>
            <person name="Magnuson J.K."/>
            <person name="James T.Y."/>
            <person name="O'Malley M.A."/>
            <person name="Stajich J.E."/>
            <person name="Spatafora J.W."/>
            <person name="Visel A."/>
            <person name="Grigoriev I.V."/>
        </authorList>
    </citation>
    <scope>NUCLEOTIDE SEQUENCE [LARGE SCALE GENOMIC DNA]</scope>
    <source>
        <strain evidence="9 10">ATCC 12442</strain>
    </source>
</reference>
<comment type="subcellular location">
    <subcellularLocation>
        <location evidence="2">Cytoplasm</location>
        <location evidence="2">Perinuclear region</location>
    </subcellularLocation>
    <subcellularLocation>
        <location evidence="1">Nucleus membrane</location>
        <topology evidence="1">Peripheral membrane protein</topology>
        <orientation evidence="1">Cytoplasmic side</orientation>
    </subcellularLocation>
</comment>
<sequence length="518" mass="58145">MAEFELTMPQLGLKHGDMLYARIAASARPSAEPSAQEPADTASVFFQQDEVDSQLEKDDGKIKRKRDGNFCKHGDKGMCEYCWPLEPFDDGYLAQHKIKHMSFHAYLRKTLVDQKDPDFGVKADCKSGHAPWPEGICTKCQPSAITLMRQRFRMVDHVEFAHQELVERLLAFWRATRCQRFGYLFGHYERYTEVPLGVKAVVEAAWDVDGIKLPLESEEHTQEMERAAEAATACGLQIVGMVFTDLEPADEAGKVLFRRHGNSYFLTSLDRCRWARGGHFGSKFVTVCISGNQDQDVEMTAWQVSSQAMAMQKADLVVPSSVPSKLCVLEATKTRYVPDIFYKYTNEYNLPVTANAKPAFPIEYLLVNLTYGFPKQPMAKFRRPEPFPIENREHMHEVQTPAPLRSRIQEAVADPAKIAAVLSDFHLLVYLVSLDIFSKDELKTLGRNCNRPRHLQMASGWQTLSMMLEAAEAAGPAPSTSASAPPPATSGGTWACRHCTFENTSANDSCEMCALPRD</sequence>
<keyword evidence="6" id="KW-0862">Zinc</keyword>
<keyword evidence="10" id="KW-1185">Reference proteome</keyword>
<dbReference type="PIRSF" id="PIRSF010052">
    <property type="entry name" value="Polyub_prc_Npl4"/>
    <property type="match status" value="1"/>
</dbReference>
<dbReference type="GO" id="GO:0031625">
    <property type="term" value="F:ubiquitin protein ligase binding"/>
    <property type="evidence" value="ECO:0007669"/>
    <property type="project" value="TreeGrafter"/>
</dbReference>
<dbReference type="RefSeq" id="XP_040741501.1">
    <property type="nucleotide sequence ID" value="XM_040888289.1"/>
</dbReference>
<dbReference type="Pfam" id="PF05020">
    <property type="entry name" value="zf-NPL4"/>
    <property type="match status" value="1"/>
</dbReference>
<keyword evidence="5 7" id="KW-0863">Zinc-finger</keyword>
<evidence type="ECO:0000259" key="8">
    <source>
        <dbReference type="PROSITE" id="PS50199"/>
    </source>
</evidence>
<dbReference type="SMART" id="SM00547">
    <property type="entry name" value="ZnF_RBZ"/>
    <property type="match status" value="1"/>
</dbReference>
<name>A0A1Y1W382_9FUNG</name>
<dbReference type="InterPro" id="IPR007716">
    <property type="entry name" value="NPL4_Zn-bd_put"/>
</dbReference>
<dbReference type="EMBL" id="MCFD01000012">
    <property type="protein sequence ID" value="ORX67614.1"/>
    <property type="molecule type" value="Genomic_DNA"/>
</dbReference>
<protein>
    <recommendedName>
        <fullName evidence="3">Nuclear protein localization protein 4</fullName>
    </recommendedName>
</protein>
<accession>A0A1Y1W382</accession>
<dbReference type="OrthoDB" id="10251089at2759"/>
<dbReference type="Pfam" id="PF05021">
    <property type="entry name" value="NPL4"/>
    <property type="match status" value="1"/>
</dbReference>
<dbReference type="GO" id="GO:0043130">
    <property type="term" value="F:ubiquitin binding"/>
    <property type="evidence" value="ECO:0007669"/>
    <property type="project" value="TreeGrafter"/>
</dbReference>
<dbReference type="GO" id="GO:0031965">
    <property type="term" value="C:nuclear membrane"/>
    <property type="evidence" value="ECO:0007669"/>
    <property type="project" value="UniProtKB-SubCell"/>
</dbReference>
<dbReference type="PROSITE" id="PS50199">
    <property type="entry name" value="ZF_RANBP2_2"/>
    <property type="match status" value="1"/>
</dbReference>
<dbReference type="GeneID" id="63804937"/>
<dbReference type="CDD" id="cd08061">
    <property type="entry name" value="MPN_NPL4"/>
    <property type="match status" value="1"/>
</dbReference>
<dbReference type="PANTHER" id="PTHR12710:SF0">
    <property type="entry name" value="NUCLEAR PROTEIN LOCALIZATION PROTEIN 4 HOMOLOG"/>
    <property type="match status" value="1"/>
</dbReference>